<evidence type="ECO:0000256" key="9">
    <source>
        <dbReference type="ARBA" id="ARBA00047598"/>
    </source>
</evidence>
<comment type="catalytic activity">
    <reaction evidence="9">
        <text>L-ornithine + NADPH + O2 = N(5)-hydroxy-L-ornithine + NADP(+) + H2O</text>
        <dbReference type="Rhea" id="RHEA:41508"/>
        <dbReference type="ChEBI" id="CHEBI:15377"/>
        <dbReference type="ChEBI" id="CHEBI:15379"/>
        <dbReference type="ChEBI" id="CHEBI:46911"/>
        <dbReference type="ChEBI" id="CHEBI:57783"/>
        <dbReference type="ChEBI" id="CHEBI:58349"/>
        <dbReference type="ChEBI" id="CHEBI:78275"/>
        <dbReference type="EC" id="1.14.13.196"/>
    </reaction>
</comment>
<comment type="catalytic activity">
    <reaction evidence="10">
        <text>L-ornithine + NADH + O2 = N(5)-hydroxy-L-ornithine + NAD(+) + H2O</text>
        <dbReference type="Rhea" id="RHEA:41512"/>
        <dbReference type="ChEBI" id="CHEBI:15377"/>
        <dbReference type="ChEBI" id="CHEBI:15379"/>
        <dbReference type="ChEBI" id="CHEBI:46911"/>
        <dbReference type="ChEBI" id="CHEBI:57540"/>
        <dbReference type="ChEBI" id="CHEBI:57945"/>
        <dbReference type="ChEBI" id="CHEBI:78275"/>
        <dbReference type="EC" id="1.14.13.196"/>
    </reaction>
</comment>
<comment type="caution">
    <text evidence="11">The sequence shown here is derived from an EMBL/GenBank/DDBJ whole genome shotgun (WGS) entry which is preliminary data.</text>
</comment>
<dbReference type="PANTHER" id="PTHR42802">
    <property type="entry name" value="MONOOXYGENASE"/>
    <property type="match status" value="1"/>
</dbReference>
<sequence length="486" mass="54071">MTKCKYSKNSTEALSRTLNATQKSRADAGNSSSPMKASPQTSVEDLICIGFGPASLAIAIALEDASTSPKVSFLERQSQFAWHSGMQLPGAKMQISFLKDLATPRNPRSKFTFINYLFSKNRLNTFINLDTFLPSRLEYEDYLRWCASHFEDRVSYGQEVLEVSPDLTLRNGKVAQFRVVSRDIVTGELSSRLARHVVIAVGGKGKVPAELPQFHSKVVHSSKYSQQVATALPDQNKSYNIAVVGNGQSAAEIFNDLPARYPNAKVTLIIKGTALRPSDDSPFVNEIFDPERVDGIFAEGAALREQRIKADKATNYGVVRLGLLEHLYERFYMQRLKSEDERDWQVRLKTNRKVIRSKEVDGKLLLSFGKVVEDATPEGKEDLLVDAVFVATGYERNAHEGMLIKTRGLLTEPARDLKKFPVRRDYKIAFDENKVAGNAGVWLQGCNESTHGLSDTLLSILAVRGGELVQSMFGSEAVEQQVRAKL</sequence>
<reference evidence="11" key="1">
    <citation type="submission" date="2021-02" db="EMBL/GenBank/DDBJ databases">
        <title>Genome sequence Cadophora malorum strain M34.</title>
        <authorList>
            <person name="Stefanovic E."/>
            <person name="Vu D."/>
            <person name="Scully C."/>
            <person name="Dijksterhuis J."/>
            <person name="Roader J."/>
            <person name="Houbraken J."/>
        </authorList>
    </citation>
    <scope>NUCLEOTIDE SEQUENCE</scope>
    <source>
        <strain evidence="11">M34</strain>
    </source>
</reference>
<protein>
    <recommendedName>
        <fullName evidence="4">L-ornithine N(5)-monooxygenase [NAD(P)H]</fullName>
        <ecNumber evidence="4">1.14.13.196</ecNumber>
    </recommendedName>
</protein>
<dbReference type="Pfam" id="PF13434">
    <property type="entry name" value="Lys_Orn_oxgnase"/>
    <property type="match status" value="1"/>
</dbReference>
<comment type="pathway">
    <text evidence="2">Siderophore biosynthesis.</text>
</comment>
<keyword evidence="7" id="KW-0521">NADP</keyword>
<dbReference type="PRINTS" id="PR00368">
    <property type="entry name" value="FADPNR"/>
</dbReference>
<evidence type="ECO:0000256" key="6">
    <source>
        <dbReference type="ARBA" id="ARBA00022827"/>
    </source>
</evidence>
<evidence type="ECO:0000256" key="2">
    <source>
        <dbReference type="ARBA" id="ARBA00004924"/>
    </source>
</evidence>
<gene>
    <name evidence="11" type="ORF">IFR04_005602</name>
</gene>
<evidence type="ECO:0000256" key="7">
    <source>
        <dbReference type="ARBA" id="ARBA00022857"/>
    </source>
</evidence>
<evidence type="ECO:0000313" key="12">
    <source>
        <dbReference type="Proteomes" id="UP000664132"/>
    </source>
</evidence>
<accession>A0A8H7W8N7</accession>
<evidence type="ECO:0000256" key="3">
    <source>
        <dbReference type="ARBA" id="ARBA00007588"/>
    </source>
</evidence>
<keyword evidence="12" id="KW-1185">Reference proteome</keyword>
<organism evidence="11 12">
    <name type="scientific">Cadophora malorum</name>
    <dbReference type="NCBI Taxonomy" id="108018"/>
    <lineage>
        <taxon>Eukaryota</taxon>
        <taxon>Fungi</taxon>
        <taxon>Dikarya</taxon>
        <taxon>Ascomycota</taxon>
        <taxon>Pezizomycotina</taxon>
        <taxon>Leotiomycetes</taxon>
        <taxon>Helotiales</taxon>
        <taxon>Ploettnerulaceae</taxon>
        <taxon>Cadophora</taxon>
    </lineage>
</organism>
<dbReference type="Gene3D" id="3.50.50.60">
    <property type="entry name" value="FAD/NAD(P)-binding domain"/>
    <property type="match status" value="1"/>
</dbReference>
<comment type="similarity">
    <text evidence="3">Belongs to the lysine N(6)-hydroxylase/L-ornithine N(5)-oxygenase family.</text>
</comment>
<dbReference type="AlphaFoldDB" id="A0A8H7W8N7"/>
<evidence type="ECO:0000256" key="1">
    <source>
        <dbReference type="ARBA" id="ARBA00001974"/>
    </source>
</evidence>
<dbReference type="EC" id="1.14.13.196" evidence="4"/>
<evidence type="ECO:0000256" key="10">
    <source>
        <dbReference type="ARBA" id="ARBA00049248"/>
    </source>
</evidence>
<name>A0A8H7W8N7_9HELO</name>
<dbReference type="GO" id="GO:0006879">
    <property type="term" value="P:intracellular iron ion homeostasis"/>
    <property type="evidence" value="ECO:0007669"/>
    <property type="project" value="TreeGrafter"/>
</dbReference>
<evidence type="ECO:0000256" key="5">
    <source>
        <dbReference type="ARBA" id="ARBA00022630"/>
    </source>
</evidence>
<evidence type="ECO:0000256" key="8">
    <source>
        <dbReference type="ARBA" id="ARBA00023002"/>
    </source>
</evidence>
<proteinExistence type="inferred from homology"/>
<comment type="cofactor">
    <cofactor evidence="1">
        <name>FAD</name>
        <dbReference type="ChEBI" id="CHEBI:57692"/>
    </cofactor>
</comment>
<dbReference type="EMBL" id="JAFJYH010000068">
    <property type="protein sequence ID" value="KAG4421300.1"/>
    <property type="molecule type" value="Genomic_DNA"/>
</dbReference>
<dbReference type="OrthoDB" id="3519933at2759"/>
<dbReference type="GO" id="GO:0016491">
    <property type="term" value="F:oxidoreductase activity"/>
    <property type="evidence" value="ECO:0007669"/>
    <property type="project" value="UniProtKB-KW"/>
</dbReference>
<dbReference type="SUPFAM" id="SSF51905">
    <property type="entry name" value="FAD/NAD(P)-binding domain"/>
    <property type="match status" value="1"/>
</dbReference>
<dbReference type="PANTHER" id="PTHR42802:SF1">
    <property type="entry name" value="L-ORNITHINE N(5)-MONOOXYGENASE"/>
    <property type="match status" value="1"/>
</dbReference>
<dbReference type="InterPro" id="IPR036188">
    <property type="entry name" value="FAD/NAD-bd_sf"/>
</dbReference>
<dbReference type="Proteomes" id="UP000664132">
    <property type="component" value="Unassembled WGS sequence"/>
</dbReference>
<keyword evidence="5" id="KW-0285">Flavoprotein</keyword>
<evidence type="ECO:0000256" key="4">
    <source>
        <dbReference type="ARBA" id="ARBA00012881"/>
    </source>
</evidence>
<evidence type="ECO:0000313" key="11">
    <source>
        <dbReference type="EMBL" id="KAG4421300.1"/>
    </source>
</evidence>
<keyword evidence="8" id="KW-0560">Oxidoreductase</keyword>
<dbReference type="InterPro" id="IPR025700">
    <property type="entry name" value="Lys/Orn_oxygenase"/>
</dbReference>
<keyword evidence="6" id="KW-0274">FAD</keyword>